<dbReference type="RefSeq" id="WP_090647701.1">
    <property type="nucleotide sequence ID" value="NZ_CBCRYE010000001.1"/>
</dbReference>
<dbReference type="InterPro" id="IPR011059">
    <property type="entry name" value="Metal-dep_hydrolase_composite"/>
</dbReference>
<keyword evidence="4" id="KW-1185">Reference proteome</keyword>
<keyword evidence="1" id="KW-0732">Signal</keyword>
<name>A0A1G4RWY6_9CAUL</name>
<dbReference type="GO" id="GO:0016810">
    <property type="term" value="F:hydrolase activity, acting on carbon-nitrogen (but not peptide) bonds"/>
    <property type="evidence" value="ECO:0007669"/>
    <property type="project" value="InterPro"/>
</dbReference>
<dbReference type="CDD" id="cd01300">
    <property type="entry name" value="YtcJ_like"/>
    <property type="match status" value="1"/>
</dbReference>
<dbReference type="AlphaFoldDB" id="A0A1G4RWY6"/>
<dbReference type="SUPFAM" id="SSF51556">
    <property type="entry name" value="Metallo-dependent hydrolases"/>
    <property type="match status" value="1"/>
</dbReference>
<dbReference type="InterPro" id="IPR033932">
    <property type="entry name" value="YtcJ-like"/>
</dbReference>
<dbReference type="EMBL" id="FMTS01000003">
    <property type="protein sequence ID" value="SCW61258.1"/>
    <property type="molecule type" value="Genomic_DNA"/>
</dbReference>
<dbReference type="Gene3D" id="2.30.40.10">
    <property type="entry name" value="Urease, subunit C, domain 1"/>
    <property type="match status" value="1"/>
</dbReference>
<gene>
    <name evidence="3" type="ORF">SAMN02927928_2210</name>
</gene>
<organism evidence="3 4">
    <name type="scientific">Asticcacaulis taihuensis</name>
    <dbReference type="NCBI Taxonomy" id="260084"/>
    <lineage>
        <taxon>Bacteria</taxon>
        <taxon>Pseudomonadati</taxon>
        <taxon>Pseudomonadota</taxon>
        <taxon>Alphaproteobacteria</taxon>
        <taxon>Caulobacterales</taxon>
        <taxon>Caulobacteraceae</taxon>
        <taxon>Asticcacaulis</taxon>
    </lineage>
</organism>
<dbReference type="PANTHER" id="PTHR22642">
    <property type="entry name" value="IMIDAZOLONEPROPIONASE"/>
    <property type="match status" value="1"/>
</dbReference>
<dbReference type="Gene3D" id="3.20.20.140">
    <property type="entry name" value="Metal-dependent hydrolases"/>
    <property type="match status" value="1"/>
</dbReference>
<protein>
    <recommendedName>
        <fullName evidence="2">Amidohydrolase 3 domain-containing protein</fullName>
    </recommendedName>
</protein>
<dbReference type="Pfam" id="PF07969">
    <property type="entry name" value="Amidohydro_3"/>
    <property type="match status" value="1"/>
</dbReference>
<evidence type="ECO:0000313" key="3">
    <source>
        <dbReference type="EMBL" id="SCW61258.1"/>
    </source>
</evidence>
<dbReference type="OrthoDB" id="9811399at2"/>
<feature type="chain" id="PRO_5011477328" description="Amidohydrolase 3 domain-containing protein" evidence="1">
    <location>
        <begin position="19"/>
        <end position="583"/>
    </location>
</feature>
<dbReference type="Gene3D" id="3.10.310.70">
    <property type="match status" value="1"/>
</dbReference>
<dbReference type="STRING" id="260084.SAMN02927928_2210"/>
<dbReference type="InterPro" id="IPR013108">
    <property type="entry name" value="Amidohydro_3"/>
</dbReference>
<proteinExistence type="predicted"/>
<dbReference type="Proteomes" id="UP000199150">
    <property type="component" value="Unassembled WGS sequence"/>
</dbReference>
<feature type="domain" description="Amidohydrolase 3" evidence="2">
    <location>
        <begin position="70"/>
        <end position="577"/>
    </location>
</feature>
<dbReference type="InterPro" id="IPR032466">
    <property type="entry name" value="Metal_Hydrolase"/>
</dbReference>
<sequence length="583" mass="63456">MKRVLLCGLAFVAFSAQAKTPAADMVFRNAYVYTVDAKNSVAQALAVKDGRVVYVGDEAGAKVFTGRKTQVIDLKGRMVMPGLIDGHMHPQSGGLRMLSCNLNYESLTIAEFQARIQKCVDEDKTSGPNDWLEVINWFEQGAKPAGTVLTRAALDGVKTTRPIKVHSSFGHSNLTNTRGLQLAGITRETPDPKDGVIVRDTAGEPTGLLQDAAQDLVDRLVPPPSVEKNYQATQLALKAMREQGITTFLDAYTDIETMTAYRTVSKEGRLTARAHFAVLIDSPADYDADKAIAEVLKEKAEFEQTPVGARPIMKVDTAKLFLDGVYSAPAFSAVMVEPYFENGRPGHNYGPKPYFSQAQLDDTLIKLAAAGLNPHMHADGDGSVRMGLNAVEAMRKVHPADDIRPAIAHDEIVDPADYKRYAEVGALPVLSFQWERPSIDIMQSMPALGPVRSALMEPAGLLEIYGARIVYGSDWPVDALDEWLALQIAVTRQAIGEDAVKYPDRLGIDPGLTVAQAVRAITLNAAYSLRQDKETGSLEAGKFADLIVLDRNLFQIKPEEIGGTQVLLTMVGGKIVYEAEDLK</sequence>
<evidence type="ECO:0000256" key="1">
    <source>
        <dbReference type="SAM" id="SignalP"/>
    </source>
</evidence>
<dbReference type="PANTHER" id="PTHR22642:SF2">
    <property type="entry name" value="PROTEIN LONG AFTER FAR-RED 3"/>
    <property type="match status" value="1"/>
</dbReference>
<dbReference type="SUPFAM" id="SSF51338">
    <property type="entry name" value="Composite domain of metallo-dependent hydrolases"/>
    <property type="match status" value="1"/>
</dbReference>
<evidence type="ECO:0000259" key="2">
    <source>
        <dbReference type="Pfam" id="PF07969"/>
    </source>
</evidence>
<evidence type="ECO:0000313" key="4">
    <source>
        <dbReference type="Proteomes" id="UP000199150"/>
    </source>
</evidence>
<feature type="signal peptide" evidence="1">
    <location>
        <begin position="1"/>
        <end position="18"/>
    </location>
</feature>
<accession>A0A1G4RWY6</accession>
<reference evidence="4" key="1">
    <citation type="submission" date="2016-10" db="EMBL/GenBank/DDBJ databases">
        <authorList>
            <person name="Varghese N."/>
            <person name="Submissions S."/>
        </authorList>
    </citation>
    <scope>NUCLEOTIDE SEQUENCE [LARGE SCALE GENOMIC DNA]</scope>
    <source>
        <strain evidence="4">CGMCC 1.3431</strain>
    </source>
</reference>